<feature type="transmembrane region" description="Helical" evidence="2">
    <location>
        <begin position="478"/>
        <end position="502"/>
    </location>
</feature>
<dbReference type="OrthoDB" id="2830640at2759"/>
<feature type="compositionally biased region" description="Low complexity" evidence="1">
    <location>
        <begin position="123"/>
        <end position="139"/>
    </location>
</feature>
<feature type="transmembrane region" description="Helical" evidence="2">
    <location>
        <begin position="425"/>
        <end position="448"/>
    </location>
</feature>
<keyword evidence="2" id="KW-0812">Transmembrane</keyword>
<proteinExistence type="predicted"/>
<dbReference type="Gene3D" id="1.20.58.340">
    <property type="entry name" value="Magnesium transport protein CorA, transmembrane region"/>
    <property type="match status" value="1"/>
</dbReference>
<evidence type="ECO:0000256" key="1">
    <source>
        <dbReference type="SAM" id="MobiDB-lite"/>
    </source>
</evidence>
<feature type="compositionally biased region" description="Polar residues" evidence="1">
    <location>
        <begin position="141"/>
        <end position="153"/>
    </location>
</feature>
<keyword evidence="2" id="KW-1133">Transmembrane helix</keyword>
<evidence type="ECO:0000256" key="2">
    <source>
        <dbReference type="SAM" id="Phobius"/>
    </source>
</evidence>
<evidence type="ECO:0000313" key="4">
    <source>
        <dbReference type="Proteomes" id="UP000800093"/>
    </source>
</evidence>
<protein>
    <submittedName>
        <fullName evidence="3">Uncharacterized protein</fullName>
    </submittedName>
</protein>
<keyword evidence="2" id="KW-0472">Membrane</keyword>
<evidence type="ECO:0000313" key="3">
    <source>
        <dbReference type="EMBL" id="KAF2269234.1"/>
    </source>
</evidence>
<sequence>MFDLCSERLLEGEERFAGRNGHRFVEIWDCGDRRQPIYRAGDLKEKEIASWVDEARSANGPVQSGLRVLLSPKPAGKPSSGKLPFTQSTYSSLSQAWRIPSIFIRAVAQKLSIVTQCSVAPTSALSTPSRTSPPSSPYANHSPTSPHSHQGATAHSFKCEDEKESRISDAARCLLIRGDVDWTWDYTMLLTFDPTTRTTYCIIVGLTATEIDLVHSYLSSPTIASCRELATYPLLLPMILLDLATDDTSSLLKLRIKLLSQIQQQTGMDRFNSLRSSKVSGRTSIGGWGQERQELDLDAVMLRLTCLSDWVAAQRGFVSIQGRVVSVVEQMLEDGMSNEETFNSDKVISMFQERLDFVRESLLAAEQKCQYLERSIGAQVQTIYSLIGQKDNRLNISAASASCQIASDSRRIAILTRRDSTDMRIIAAVTLIFLPGTFIATIFSTGLFDWGHGDPTPNPNAPPSPSDGTNSPMVSSYIWVYFMLTGILTFVVLVAWFFFSFIQNRKMMRQLRLDPEQVISIESMREKDDERDAEMTVVNGKIVGRRTWALREFERWKEEARGSLRWWGRSRKDGSEVVIERSSAPSLSKVAM</sequence>
<reference evidence="4" key="1">
    <citation type="journal article" date="2020" name="Stud. Mycol.">
        <title>101 Dothideomycetes genomes: A test case for predicting lifestyles and emergence of pathogens.</title>
        <authorList>
            <person name="Haridas S."/>
            <person name="Albert R."/>
            <person name="Binder M."/>
            <person name="Bloem J."/>
            <person name="LaButti K."/>
            <person name="Salamov A."/>
            <person name="Andreopoulos B."/>
            <person name="Baker S."/>
            <person name="Barry K."/>
            <person name="Bills G."/>
            <person name="Bluhm B."/>
            <person name="Cannon C."/>
            <person name="Castanera R."/>
            <person name="Culley D."/>
            <person name="Daum C."/>
            <person name="Ezra D."/>
            <person name="Gonzalez J."/>
            <person name="Henrissat B."/>
            <person name="Kuo A."/>
            <person name="Liang C."/>
            <person name="Lipzen A."/>
            <person name="Lutzoni F."/>
            <person name="Magnuson J."/>
            <person name="Mondo S."/>
            <person name="Nolan M."/>
            <person name="Ohm R."/>
            <person name="Pangilinan J."/>
            <person name="Park H.-J."/>
            <person name="Ramirez L."/>
            <person name="Alfaro M."/>
            <person name="Sun H."/>
            <person name="Tritt A."/>
            <person name="Yoshinaga Y."/>
            <person name="Zwiers L.-H."/>
            <person name="Turgeon B."/>
            <person name="Goodwin S."/>
            <person name="Spatafora J."/>
            <person name="Crous P."/>
            <person name="Grigoriev I."/>
        </authorList>
    </citation>
    <scope>NUCLEOTIDE SEQUENCE [LARGE SCALE GENOMIC DNA]</scope>
    <source>
        <strain evidence="4">CBS 304.66</strain>
    </source>
</reference>
<dbReference type="AlphaFoldDB" id="A0A9P4N9R6"/>
<name>A0A9P4N9R6_9PLEO</name>
<organism evidence="3 4">
    <name type="scientific">Lojkania enalia</name>
    <dbReference type="NCBI Taxonomy" id="147567"/>
    <lineage>
        <taxon>Eukaryota</taxon>
        <taxon>Fungi</taxon>
        <taxon>Dikarya</taxon>
        <taxon>Ascomycota</taxon>
        <taxon>Pezizomycotina</taxon>
        <taxon>Dothideomycetes</taxon>
        <taxon>Pleosporomycetidae</taxon>
        <taxon>Pleosporales</taxon>
        <taxon>Pleosporales incertae sedis</taxon>
        <taxon>Lojkania</taxon>
    </lineage>
</organism>
<accession>A0A9P4N9R6</accession>
<feature type="region of interest" description="Disordered" evidence="1">
    <location>
        <begin position="123"/>
        <end position="158"/>
    </location>
</feature>
<gene>
    <name evidence="3" type="ORF">CC78DRAFT_612686</name>
</gene>
<comment type="caution">
    <text evidence="3">The sequence shown here is derived from an EMBL/GenBank/DDBJ whole genome shotgun (WGS) entry which is preliminary data.</text>
</comment>
<keyword evidence="4" id="KW-1185">Reference proteome</keyword>
<dbReference type="EMBL" id="ML986583">
    <property type="protein sequence ID" value="KAF2269234.1"/>
    <property type="molecule type" value="Genomic_DNA"/>
</dbReference>
<dbReference type="Proteomes" id="UP000800093">
    <property type="component" value="Unassembled WGS sequence"/>
</dbReference>